<protein>
    <recommendedName>
        <fullName evidence="3">Protein kinase domain-containing protein</fullName>
    </recommendedName>
</protein>
<comment type="caution">
    <text evidence="1">The sequence shown here is derived from an EMBL/GenBank/DDBJ whole genome shotgun (WGS) entry which is preliminary data.</text>
</comment>
<dbReference type="EMBL" id="JAENGY010000136">
    <property type="protein sequence ID" value="KAG6972369.1"/>
    <property type="molecule type" value="Genomic_DNA"/>
</dbReference>
<dbReference type="Proteomes" id="UP000709295">
    <property type="component" value="Unassembled WGS sequence"/>
</dbReference>
<sequence>MKKAYEEITSTLESDGGSDLVPIWFIPWYELLIDEWEKLGEGGFGSVYRAKWLDSEVVVKRVILAGSSTNFDTSMFSLSTLSVSADPTVSEAAVKSTKREEALKMFRREVEDPYGSVPGNPVLAIGGCGTYPPPTAKVGAHAGVIPIKTPPYDGIADIDSLEALAVIGAIGLTRGAYVFHADTVVRGSPLPVAVPSSEQSTTAPVAASQFATDEALSAGQLSAAAALASKLAQALAADPVLILVEAVLKLMEAPEPAAAELAPEEAAGAEWVAPSTEPLVAAEPEREKAREVALDEPEGALKAVAWAVPWSAVPGAAPQPEQGSASA</sequence>
<proteinExistence type="predicted"/>
<evidence type="ECO:0008006" key="3">
    <source>
        <dbReference type="Google" id="ProtNLM"/>
    </source>
</evidence>
<evidence type="ECO:0000313" key="1">
    <source>
        <dbReference type="EMBL" id="KAG6972369.1"/>
    </source>
</evidence>
<dbReference type="AlphaFoldDB" id="A0A8J5M7L1"/>
<name>A0A8J5M7L1_9STRA</name>
<accession>A0A8J5M7L1</accession>
<keyword evidence="2" id="KW-1185">Reference proteome</keyword>
<evidence type="ECO:0000313" key="2">
    <source>
        <dbReference type="Proteomes" id="UP000709295"/>
    </source>
</evidence>
<gene>
    <name evidence="1" type="ORF">JG688_00004039</name>
</gene>
<reference evidence="1" key="1">
    <citation type="submission" date="2021-01" db="EMBL/GenBank/DDBJ databases">
        <title>Phytophthora aleatoria, a newly-described species from Pinus radiata is distinct from Phytophthora cactorum isolates based on comparative genomics.</title>
        <authorList>
            <person name="Mcdougal R."/>
            <person name="Panda P."/>
            <person name="Williams N."/>
            <person name="Studholme D.J."/>
        </authorList>
    </citation>
    <scope>NUCLEOTIDE SEQUENCE</scope>
    <source>
        <strain evidence="1">NZFS 4037</strain>
    </source>
</reference>
<organism evidence="1 2">
    <name type="scientific">Phytophthora aleatoria</name>
    <dbReference type="NCBI Taxonomy" id="2496075"/>
    <lineage>
        <taxon>Eukaryota</taxon>
        <taxon>Sar</taxon>
        <taxon>Stramenopiles</taxon>
        <taxon>Oomycota</taxon>
        <taxon>Peronosporomycetes</taxon>
        <taxon>Peronosporales</taxon>
        <taxon>Peronosporaceae</taxon>
        <taxon>Phytophthora</taxon>
    </lineage>
</organism>